<organism evidence="2 3">
    <name type="scientific">Glonium stellatum</name>
    <dbReference type="NCBI Taxonomy" id="574774"/>
    <lineage>
        <taxon>Eukaryota</taxon>
        <taxon>Fungi</taxon>
        <taxon>Dikarya</taxon>
        <taxon>Ascomycota</taxon>
        <taxon>Pezizomycotina</taxon>
        <taxon>Dothideomycetes</taxon>
        <taxon>Pleosporomycetidae</taxon>
        <taxon>Gloniales</taxon>
        <taxon>Gloniaceae</taxon>
        <taxon>Glonium</taxon>
    </lineage>
</organism>
<sequence length="211" mass="23117">MLPLSKKNLTQTFVFVGANNTGVQYTYTIPSPMQYNGYQGYGHIYSTPPPQMMQLQPGAFATMPPQPRTVLTLAQQIEDFQAYASNLIYGLKQHEQQQHQRLLSLMAQQSASRNPTVPLDTHTISPQDTNAEEITQIHALLAAASNPTVADVNAQRIALFNLWIRIGVIHPPTTHDAPIQESSSTGSQAPTPDSVLVKEKSPSDGRGVLDN</sequence>
<reference evidence="2 3" key="1">
    <citation type="journal article" date="2016" name="Nat. Commun.">
        <title>Ectomycorrhizal ecology is imprinted in the genome of the dominant symbiotic fungus Cenococcum geophilum.</title>
        <authorList>
            <consortium name="DOE Joint Genome Institute"/>
            <person name="Peter M."/>
            <person name="Kohler A."/>
            <person name="Ohm R.A."/>
            <person name="Kuo A."/>
            <person name="Krutzmann J."/>
            <person name="Morin E."/>
            <person name="Arend M."/>
            <person name="Barry K.W."/>
            <person name="Binder M."/>
            <person name="Choi C."/>
            <person name="Clum A."/>
            <person name="Copeland A."/>
            <person name="Grisel N."/>
            <person name="Haridas S."/>
            <person name="Kipfer T."/>
            <person name="LaButti K."/>
            <person name="Lindquist E."/>
            <person name="Lipzen A."/>
            <person name="Maire R."/>
            <person name="Meier B."/>
            <person name="Mihaltcheva S."/>
            <person name="Molinier V."/>
            <person name="Murat C."/>
            <person name="Poggeler S."/>
            <person name="Quandt C.A."/>
            <person name="Sperisen C."/>
            <person name="Tritt A."/>
            <person name="Tisserant E."/>
            <person name="Crous P.W."/>
            <person name="Henrissat B."/>
            <person name="Nehls U."/>
            <person name="Egli S."/>
            <person name="Spatafora J.W."/>
            <person name="Grigoriev I.V."/>
            <person name="Martin F.M."/>
        </authorList>
    </citation>
    <scope>NUCLEOTIDE SEQUENCE [LARGE SCALE GENOMIC DNA]</scope>
    <source>
        <strain evidence="2 3">CBS 207.34</strain>
    </source>
</reference>
<evidence type="ECO:0000313" key="2">
    <source>
        <dbReference type="EMBL" id="OCL03277.1"/>
    </source>
</evidence>
<feature type="compositionally biased region" description="Basic and acidic residues" evidence="1">
    <location>
        <begin position="196"/>
        <end position="211"/>
    </location>
</feature>
<gene>
    <name evidence="2" type="ORF">AOQ84DRAFT_442835</name>
</gene>
<keyword evidence="3" id="KW-1185">Reference proteome</keyword>
<evidence type="ECO:0000256" key="1">
    <source>
        <dbReference type="SAM" id="MobiDB-lite"/>
    </source>
</evidence>
<accession>A0A8E2EQY9</accession>
<proteinExistence type="predicted"/>
<dbReference type="AlphaFoldDB" id="A0A8E2EQY9"/>
<feature type="region of interest" description="Disordered" evidence="1">
    <location>
        <begin position="174"/>
        <end position="211"/>
    </location>
</feature>
<name>A0A8E2EQY9_9PEZI</name>
<evidence type="ECO:0000313" key="3">
    <source>
        <dbReference type="Proteomes" id="UP000250140"/>
    </source>
</evidence>
<feature type="compositionally biased region" description="Polar residues" evidence="1">
    <location>
        <begin position="180"/>
        <end position="191"/>
    </location>
</feature>
<dbReference type="EMBL" id="KV750772">
    <property type="protein sequence ID" value="OCL03277.1"/>
    <property type="molecule type" value="Genomic_DNA"/>
</dbReference>
<dbReference type="Proteomes" id="UP000250140">
    <property type="component" value="Unassembled WGS sequence"/>
</dbReference>
<protein>
    <submittedName>
        <fullName evidence="2">Uncharacterized protein</fullName>
    </submittedName>
</protein>